<reference evidence="4" key="2">
    <citation type="submission" date="2012-11" db="EMBL/GenBank/DDBJ databases">
        <authorList>
            <person name="Kuo A."/>
            <person name="Curtis B.A."/>
            <person name="Tanifuji G."/>
            <person name="Burki F."/>
            <person name="Gruber A."/>
            <person name="Irimia M."/>
            <person name="Maruyama S."/>
            <person name="Arias M.C."/>
            <person name="Ball S.G."/>
            <person name="Gile G.H."/>
            <person name="Hirakawa Y."/>
            <person name="Hopkins J.F."/>
            <person name="Rensing S.A."/>
            <person name="Schmutz J."/>
            <person name="Symeonidi A."/>
            <person name="Elias M."/>
            <person name="Eveleigh R.J."/>
            <person name="Herman E.K."/>
            <person name="Klute M.J."/>
            <person name="Nakayama T."/>
            <person name="Obornik M."/>
            <person name="Reyes-Prieto A."/>
            <person name="Armbrust E.V."/>
            <person name="Aves S.J."/>
            <person name="Beiko R.G."/>
            <person name="Coutinho P."/>
            <person name="Dacks J.B."/>
            <person name="Durnford D.G."/>
            <person name="Fast N.M."/>
            <person name="Green B.R."/>
            <person name="Grisdale C."/>
            <person name="Hempe F."/>
            <person name="Henrissat B."/>
            <person name="Hoppner M.P."/>
            <person name="Ishida K.-I."/>
            <person name="Kim E."/>
            <person name="Koreny L."/>
            <person name="Kroth P.G."/>
            <person name="Liu Y."/>
            <person name="Malik S.-B."/>
            <person name="Maier U.G."/>
            <person name="McRose D."/>
            <person name="Mock T."/>
            <person name="Neilson J.A."/>
            <person name="Onodera N.T."/>
            <person name="Poole A.M."/>
            <person name="Pritham E.J."/>
            <person name="Richards T.A."/>
            <person name="Rocap G."/>
            <person name="Roy S.W."/>
            <person name="Sarai C."/>
            <person name="Schaack S."/>
            <person name="Shirato S."/>
            <person name="Slamovits C.H."/>
            <person name="Spencer D.F."/>
            <person name="Suzuki S."/>
            <person name="Worden A.Z."/>
            <person name="Zauner S."/>
            <person name="Barry K."/>
            <person name="Bell C."/>
            <person name="Bharti A.K."/>
            <person name="Crow J.A."/>
            <person name="Grimwood J."/>
            <person name="Kramer R."/>
            <person name="Lindquist E."/>
            <person name="Lucas S."/>
            <person name="Salamov A."/>
            <person name="McFadden G.I."/>
            <person name="Lane C.E."/>
            <person name="Keeling P.J."/>
            <person name="Gray M.W."/>
            <person name="Grigoriev I.V."/>
            <person name="Archibald J.M."/>
        </authorList>
    </citation>
    <scope>NUCLEOTIDE SEQUENCE</scope>
    <source>
        <strain evidence="4">CCMP2712</strain>
    </source>
</reference>
<dbReference type="PaxDb" id="55529-EKX33228"/>
<dbReference type="EnsemblProtists" id="EKX33228">
    <property type="protein sequence ID" value="EKX33228"/>
    <property type="gene ID" value="GUITHDRAFT_156114"/>
</dbReference>
<dbReference type="KEGG" id="gtt:GUITHDRAFT_156114"/>
<protein>
    <submittedName>
        <fullName evidence="2 3">Uncharacterized protein</fullName>
    </submittedName>
</protein>
<dbReference type="GeneID" id="17289966"/>
<dbReference type="HOGENOM" id="CLU_1681261_0_0_1"/>
<dbReference type="RefSeq" id="XP_005820208.1">
    <property type="nucleotide sequence ID" value="XM_005820151.1"/>
</dbReference>
<reference evidence="2 4" key="1">
    <citation type="journal article" date="2012" name="Nature">
        <title>Algal genomes reveal evolutionary mosaicism and the fate of nucleomorphs.</title>
        <authorList>
            <consortium name="DOE Joint Genome Institute"/>
            <person name="Curtis B.A."/>
            <person name="Tanifuji G."/>
            <person name="Burki F."/>
            <person name="Gruber A."/>
            <person name="Irimia M."/>
            <person name="Maruyama S."/>
            <person name="Arias M.C."/>
            <person name="Ball S.G."/>
            <person name="Gile G.H."/>
            <person name="Hirakawa Y."/>
            <person name="Hopkins J.F."/>
            <person name="Kuo A."/>
            <person name="Rensing S.A."/>
            <person name="Schmutz J."/>
            <person name="Symeonidi A."/>
            <person name="Elias M."/>
            <person name="Eveleigh R.J."/>
            <person name="Herman E.K."/>
            <person name="Klute M.J."/>
            <person name="Nakayama T."/>
            <person name="Obornik M."/>
            <person name="Reyes-Prieto A."/>
            <person name="Armbrust E.V."/>
            <person name="Aves S.J."/>
            <person name="Beiko R.G."/>
            <person name="Coutinho P."/>
            <person name="Dacks J.B."/>
            <person name="Durnford D.G."/>
            <person name="Fast N.M."/>
            <person name="Green B.R."/>
            <person name="Grisdale C.J."/>
            <person name="Hempel F."/>
            <person name="Henrissat B."/>
            <person name="Hoppner M.P."/>
            <person name="Ishida K."/>
            <person name="Kim E."/>
            <person name="Koreny L."/>
            <person name="Kroth P.G."/>
            <person name="Liu Y."/>
            <person name="Malik S.B."/>
            <person name="Maier U.G."/>
            <person name="McRose D."/>
            <person name="Mock T."/>
            <person name="Neilson J.A."/>
            <person name="Onodera N.T."/>
            <person name="Poole A.M."/>
            <person name="Pritham E.J."/>
            <person name="Richards T.A."/>
            <person name="Rocap G."/>
            <person name="Roy S.W."/>
            <person name="Sarai C."/>
            <person name="Schaack S."/>
            <person name="Shirato S."/>
            <person name="Slamovits C.H."/>
            <person name="Spencer D.F."/>
            <person name="Suzuki S."/>
            <person name="Worden A.Z."/>
            <person name="Zauner S."/>
            <person name="Barry K."/>
            <person name="Bell C."/>
            <person name="Bharti A.K."/>
            <person name="Crow J.A."/>
            <person name="Grimwood J."/>
            <person name="Kramer R."/>
            <person name="Lindquist E."/>
            <person name="Lucas S."/>
            <person name="Salamov A."/>
            <person name="McFadden G.I."/>
            <person name="Lane C.E."/>
            <person name="Keeling P.J."/>
            <person name="Gray M.W."/>
            <person name="Grigoriev I.V."/>
            <person name="Archibald J.M."/>
        </authorList>
    </citation>
    <scope>NUCLEOTIDE SEQUENCE</scope>
    <source>
        <strain evidence="2 4">CCMP2712</strain>
    </source>
</reference>
<evidence type="ECO:0000313" key="3">
    <source>
        <dbReference type="EnsemblProtists" id="EKX33228"/>
    </source>
</evidence>
<keyword evidence="4" id="KW-1185">Reference proteome</keyword>
<dbReference type="EMBL" id="JH993150">
    <property type="protein sequence ID" value="EKX33228.1"/>
    <property type="molecule type" value="Genomic_DNA"/>
</dbReference>
<accession>L1IAH3</accession>
<evidence type="ECO:0000313" key="4">
    <source>
        <dbReference type="Proteomes" id="UP000011087"/>
    </source>
</evidence>
<reference evidence="3" key="3">
    <citation type="submission" date="2016-03" db="UniProtKB">
        <authorList>
            <consortium name="EnsemblProtists"/>
        </authorList>
    </citation>
    <scope>IDENTIFICATION</scope>
</reference>
<name>L1IAH3_GUITC</name>
<evidence type="ECO:0000256" key="1">
    <source>
        <dbReference type="SAM" id="MobiDB-lite"/>
    </source>
</evidence>
<dbReference type="AlphaFoldDB" id="L1IAH3"/>
<sequence length="157" mass="17630">MRSLNVPACDSDEEEVVPQVVLPSIHEDERSKDCPSPMEPPKRFSRNRLGSFDLSAASDLADSEPTSFADRKLAMRRGMAKWSSDSKVISMRRFATEDLHEEPVDREAMLQARRSHNQQVGIDIARSGEGRPLPDMLLLTCGKNEFRTTKLAEEASK</sequence>
<dbReference type="Proteomes" id="UP000011087">
    <property type="component" value="Unassembled WGS sequence"/>
</dbReference>
<proteinExistence type="predicted"/>
<evidence type="ECO:0000313" key="2">
    <source>
        <dbReference type="EMBL" id="EKX33228.1"/>
    </source>
</evidence>
<gene>
    <name evidence="2" type="ORF">GUITHDRAFT_156114</name>
</gene>
<organism evidence="2">
    <name type="scientific">Guillardia theta (strain CCMP2712)</name>
    <name type="common">Cryptophyte</name>
    <dbReference type="NCBI Taxonomy" id="905079"/>
    <lineage>
        <taxon>Eukaryota</taxon>
        <taxon>Cryptophyceae</taxon>
        <taxon>Pyrenomonadales</taxon>
        <taxon>Geminigeraceae</taxon>
        <taxon>Guillardia</taxon>
    </lineage>
</organism>
<feature type="region of interest" description="Disordered" evidence="1">
    <location>
        <begin position="23"/>
        <end position="47"/>
    </location>
</feature>